<name>H2ZMN7_CIOSA</name>
<dbReference type="PANTHER" id="PTHR16465:SF0">
    <property type="entry name" value="ZINC FINGER MATRIN-TYPE PROTEIN 5"/>
    <property type="match status" value="1"/>
</dbReference>
<dbReference type="Gene3D" id="4.10.1000.10">
    <property type="entry name" value="Zinc finger, CCCH-type"/>
    <property type="match status" value="1"/>
</dbReference>
<accession>H2ZMN7</accession>
<evidence type="ECO:0000259" key="5">
    <source>
        <dbReference type="PROSITE" id="PS50103"/>
    </source>
</evidence>
<dbReference type="Proteomes" id="UP000007875">
    <property type="component" value="Unassembled WGS sequence"/>
</dbReference>
<dbReference type="Gene3D" id="3.30.160.60">
    <property type="entry name" value="Classic Zinc Finger"/>
    <property type="match status" value="1"/>
</dbReference>
<dbReference type="SUPFAM" id="SSF90229">
    <property type="entry name" value="CCCH zinc finger"/>
    <property type="match status" value="1"/>
</dbReference>
<dbReference type="InterPro" id="IPR000571">
    <property type="entry name" value="Znf_CCCH"/>
</dbReference>
<evidence type="ECO:0000256" key="4">
    <source>
        <dbReference type="PROSITE-ProRule" id="PRU00723"/>
    </source>
</evidence>
<organism evidence="6 7">
    <name type="scientific">Ciona savignyi</name>
    <name type="common">Pacific transparent sea squirt</name>
    <dbReference type="NCBI Taxonomy" id="51511"/>
    <lineage>
        <taxon>Eukaryota</taxon>
        <taxon>Metazoa</taxon>
        <taxon>Chordata</taxon>
        <taxon>Tunicata</taxon>
        <taxon>Ascidiacea</taxon>
        <taxon>Phlebobranchia</taxon>
        <taxon>Cionidae</taxon>
        <taxon>Ciona</taxon>
    </lineage>
</organism>
<dbReference type="STRING" id="51511.ENSCSAVP00000018853"/>
<dbReference type="InterPro" id="IPR036855">
    <property type="entry name" value="Znf_CCCH_sf"/>
</dbReference>
<dbReference type="GO" id="GO:0008270">
    <property type="term" value="F:zinc ion binding"/>
    <property type="evidence" value="ECO:0007669"/>
    <property type="project" value="UniProtKB-KW"/>
</dbReference>
<keyword evidence="2 4" id="KW-0863">Zinc-finger</keyword>
<keyword evidence="3 4" id="KW-0862">Zinc</keyword>
<dbReference type="HOGENOM" id="CLU_100385_1_0_1"/>
<evidence type="ECO:0000313" key="7">
    <source>
        <dbReference type="Proteomes" id="UP000007875"/>
    </source>
</evidence>
<proteinExistence type="predicted"/>
<reference evidence="6" key="3">
    <citation type="submission" date="2025-09" db="UniProtKB">
        <authorList>
            <consortium name="Ensembl"/>
        </authorList>
    </citation>
    <scope>IDENTIFICATION</scope>
</reference>
<dbReference type="AlphaFoldDB" id="H2ZMN7"/>
<dbReference type="OMA" id="DYCCCFM"/>
<dbReference type="FunFam" id="3.30.160.60:FF:003319">
    <property type="entry name" value="U1 zinc finger family protein"/>
    <property type="match status" value="1"/>
</dbReference>
<reference evidence="6" key="2">
    <citation type="submission" date="2025-08" db="UniProtKB">
        <authorList>
            <consortium name="Ensembl"/>
        </authorList>
    </citation>
    <scope>IDENTIFICATION</scope>
</reference>
<dbReference type="FunCoup" id="H2ZMN7">
    <property type="interactions" value="6"/>
</dbReference>
<protein>
    <recommendedName>
        <fullName evidence="5">C3H1-type domain-containing protein</fullName>
    </recommendedName>
</protein>
<dbReference type="Pfam" id="PF06220">
    <property type="entry name" value="zf-U1"/>
    <property type="match status" value="1"/>
</dbReference>
<evidence type="ECO:0000313" key="6">
    <source>
        <dbReference type="Ensembl" id="ENSCSAVP00000018853.1"/>
    </source>
</evidence>
<dbReference type="Pfam" id="PF00642">
    <property type="entry name" value="zf-CCCH"/>
    <property type="match status" value="1"/>
</dbReference>
<dbReference type="GeneTree" id="ENSGT00390000009869"/>
<sequence>MGKRYYCEYCDRAFQDNLAARKKHLTSGAHIKNRQAWYLEFRDKQSIYDESLVKKPCQRYLSSGNCQFGNQCKYRHFTEQELYQLKQEIENESSKNNPILPSNEEILTKWNTKRKNSKSDIKEKTVEDFTAWKVPKMLRSYEPLPPSLLPPVLYSEACECDSFTDWG</sequence>
<dbReference type="InParanoid" id="H2ZMN7"/>
<evidence type="ECO:0000256" key="2">
    <source>
        <dbReference type="ARBA" id="ARBA00022771"/>
    </source>
</evidence>
<dbReference type="InterPro" id="IPR013085">
    <property type="entry name" value="U1-CZ_Znf_C2H2"/>
</dbReference>
<keyword evidence="1 4" id="KW-0479">Metal-binding</keyword>
<evidence type="ECO:0000256" key="1">
    <source>
        <dbReference type="ARBA" id="ARBA00022723"/>
    </source>
</evidence>
<evidence type="ECO:0000256" key="3">
    <source>
        <dbReference type="ARBA" id="ARBA00022833"/>
    </source>
</evidence>
<feature type="zinc finger region" description="C3H1-type" evidence="4">
    <location>
        <begin position="51"/>
        <end position="79"/>
    </location>
</feature>
<dbReference type="eggNOG" id="KOG3454">
    <property type="taxonomic scope" value="Eukaryota"/>
</dbReference>
<dbReference type="PROSITE" id="PS50103">
    <property type="entry name" value="ZF_C3H1"/>
    <property type="match status" value="1"/>
</dbReference>
<dbReference type="GO" id="GO:0005689">
    <property type="term" value="C:U12-type spliceosomal complex"/>
    <property type="evidence" value="ECO:0007669"/>
    <property type="project" value="TreeGrafter"/>
</dbReference>
<keyword evidence="7" id="KW-1185">Reference proteome</keyword>
<dbReference type="SUPFAM" id="SSF57667">
    <property type="entry name" value="beta-beta-alpha zinc fingers"/>
    <property type="match status" value="1"/>
</dbReference>
<dbReference type="PANTHER" id="PTHR16465">
    <property type="entry name" value="NUCLEASE-RELATED"/>
    <property type="match status" value="1"/>
</dbReference>
<reference evidence="7" key="1">
    <citation type="submission" date="2003-08" db="EMBL/GenBank/DDBJ databases">
        <authorList>
            <person name="Birren B."/>
            <person name="Nusbaum C."/>
            <person name="Abebe A."/>
            <person name="Abouelleil A."/>
            <person name="Adekoya E."/>
            <person name="Ait-zahra M."/>
            <person name="Allen N."/>
            <person name="Allen T."/>
            <person name="An P."/>
            <person name="Anderson M."/>
            <person name="Anderson S."/>
            <person name="Arachchi H."/>
            <person name="Armbruster J."/>
            <person name="Bachantsang P."/>
            <person name="Baldwin J."/>
            <person name="Barry A."/>
            <person name="Bayul T."/>
            <person name="Blitshsteyn B."/>
            <person name="Bloom T."/>
            <person name="Blye J."/>
            <person name="Boguslavskiy L."/>
            <person name="Borowsky M."/>
            <person name="Boukhgalter B."/>
            <person name="Brunache A."/>
            <person name="Butler J."/>
            <person name="Calixte N."/>
            <person name="Calvo S."/>
            <person name="Camarata J."/>
            <person name="Campo K."/>
            <person name="Chang J."/>
            <person name="Cheshatsang Y."/>
            <person name="Citroen M."/>
            <person name="Collymore A."/>
            <person name="Considine T."/>
            <person name="Cook A."/>
            <person name="Cooke P."/>
            <person name="Corum B."/>
            <person name="Cuomo C."/>
            <person name="David R."/>
            <person name="Dawoe T."/>
            <person name="Degray S."/>
            <person name="Dodge S."/>
            <person name="Dooley K."/>
            <person name="Dorje P."/>
            <person name="Dorjee K."/>
            <person name="Dorris L."/>
            <person name="Duffey N."/>
            <person name="Dupes A."/>
            <person name="Elkins T."/>
            <person name="Engels R."/>
            <person name="Erickson J."/>
            <person name="Farina A."/>
            <person name="Faro S."/>
            <person name="Ferreira P."/>
            <person name="Fischer H."/>
            <person name="Fitzgerald M."/>
            <person name="Foley K."/>
            <person name="Gage D."/>
            <person name="Galagan J."/>
            <person name="Gearin G."/>
            <person name="Gnerre S."/>
            <person name="Gnirke A."/>
            <person name="Goyette A."/>
            <person name="Graham J."/>
            <person name="Grandbois E."/>
            <person name="Gyaltsen K."/>
            <person name="Hafez N."/>
            <person name="Hagopian D."/>
            <person name="Hagos B."/>
            <person name="Hall J."/>
            <person name="Hatcher B."/>
            <person name="Heller A."/>
            <person name="Higgins H."/>
            <person name="Honan T."/>
            <person name="Horn A."/>
            <person name="Houde N."/>
            <person name="Hughes L."/>
            <person name="Hulme W."/>
            <person name="Husby E."/>
            <person name="Iliev I."/>
            <person name="Jaffe D."/>
            <person name="Jones C."/>
            <person name="Kamal M."/>
            <person name="Kamat A."/>
            <person name="Kamvysselis M."/>
            <person name="Karlsson E."/>
            <person name="Kells C."/>
            <person name="Kieu A."/>
            <person name="Kisner P."/>
            <person name="Kodira C."/>
            <person name="Kulbokas E."/>
            <person name="Labutti K."/>
            <person name="Lama D."/>
            <person name="Landers T."/>
            <person name="Leger J."/>
            <person name="Levine S."/>
            <person name="Lewis D."/>
            <person name="Lewis T."/>
            <person name="Lindblad-toh K."/>
            <person name="Liu X."/>
            <person name="Lokyitsang T."/>
            <person name="Lokyitsang Y."/>
            <person name="Lucien O."/>
            <person name="Lui A."/>
            <person name="Ma L.J."/>
            <person name="Mabbitt R."/>
            <person name="Macdonald J."/>
            <person name="Maclean C."/>
            <person name="Major J."/>
            <person name="Manning J."/>
            <person name="Marabella R."/>
            <person name="Maru K."/>
            <person name="Matthews C."/>
            <person name="Mauceli E."/>
            <person name="Mccarthy M."/>
            <person name="Mcdonough S."/>
            <person name="Mcghee T."/>
            <person name="Meldrim J."/>
            <person name="Meneus L."/>
            <person name="Mesirov J."/>
            <person name="Mihalev A."/>
            <person name="Mihova T."/>
            <person name="Mikkelsen T."/>
            <person name="Mlenga V."/>
            <person name="Moru K."/>
            <person name="Mozes J."/>
            <person name="Mulrain L."/>
            <person name="Munson G."/>
            <person name="Naylor J."/>
            <person name="Newes C."/>
            <person name="Nguyen C."/>
            <person name="Nguyen N."/>
            <person name="Nguyen T."/>
            <person name="Nicol R."/>
            <person name="Nielsen C."/>
            <person name="Nizzari M."/>
            <person name="Norbu C."/>
            <person name="Norbu N."/>
            <person name="O'donnell P."/>
            <person name="Okoawo O."/>
            <person name="O'leary S."/>
            <person name="Omotosho B."/>
            <person name="O'neill K."/>
            <person name="Osman S."/>
            <person name="Parker S."/>
            <person name="Perrin D."/>
            <person name="Phunkhang P."/>
            <person name="Piqani B."/>
            <person name="Purcell S."/>
            <person name="Rachupka T."/>
            <person name="Ramasamy U."/>
            <person name="Rameau R."/>
            <person name="Ray V."/>
            <person name="Raymond C."/>
            <person name="Retta R."/>
            <person name="Richardson S."/>
            <person name="Rise C."/>
            <person name="Rodriguez J."/>
            <person name="Rogers J."/>
            <person name="Rogov P."/>
            <person name="Rutman M."/>
            <person name="Schupbach R."/>
            <person name="Seaman C."/>
            <person name="Settipalli S."/>
            <person name="Sharpe T."/>
            <person name="Sheridan J."/>
            <person name="Sherpa N."/>
            <person name="Shi J."/>
            <person name="Smirnov S."/>
            <person name="Smith C."/>
            <person name="Sougnez C."/>
            <person name="Spencer B."/>
            <person name="Stalker J."/>
            <person name="Stange-thomann N."/>
            <person name="Stavropoulos S."/>
            <person name="Stetson K."/>
            <person name="Stone C."/>
            <person name="Stone S."/>
            <person name="Stubbs M."/>
            <person name="Talamas J."/>
            <person name="Tchuinga P."/>
            <person name="Tenzing P."/>
            <person name="Tesfaye S."/>
            <person name="Theodore J."/>
            <person name="Thoulutsang Y."/>
            <person name="Topham K."/>
            <person name="Towey S."/>
            <person name="Tsamla T."/>
            <person name="Tsomo N."/>
            <person name="Vallee D."/>
            <person name="Vassiliev H."/>
            <person name="Venkataraman V."/>
            <person name="Vinson J."/>
            <person name="Vo A."/>
            <person name="Wade C."/>
            <person name="Wang S."/>
            <person name="Wangchuk T."/>
            <person name="Wangdi T."/>
            <person name="Whittaker C."/>
            <person name="Wilkinson J."/>
            <person name="Wu Y."/>
            <person name="Wyman D."/>
            <person name="Yadav S."/>
            <person name="Yang S."/>
            <person name="Yang X."/>
            <person name="Yeager S."/>
            <person name="Yee E."/>
            <person name="Young G."/>
            <person name="Zainoun J."/>
            <person name="Zembeck L."/>
            <person name="Zimmer A."/>
            <person name="Zody M."/>
            <person name="Lander E."/>
        </authorList>
    </citation>
    <scope>NUCLEOTIDE SEQUENCE [LARGE SCALE GENOMIC DNA]</scope>
</reference>
<dbReference type="Ensembl" id="ENSCSAVT00000019059.1">
    <property type="protein sequence ID" value="ENSCSAVP00000018853.1"/>
    <property type="gene ID" value="ENSCSAVG00000011080.1"/>
</dbReference>
<dbReference type="InterPro" id="IPR036236">
    <property type="entry name" value="Znf_C2H2_sf"/>
</dbReference>
<feature type="domain" description="C3H1-type" evidence="5">
    <location>
        <begin position="51"/>
        <end position="79"/>
    </location>
</feature>